<dbReference type="PROSITE" id="PS51819">
    <property type="entry name" value="VOC"/>
    <property type="match status" value="1"/>
</dbReference>
<protein>
    <recommendedName>
        <fullName evidence="1">VOC domain-containing protein</fullName>
    </recommendedName>
</protein>
<evidence type="ECO:0000259" key="1">
    <source>
        <dbReference type="PROSITE" id="PS51819"/>
    </source>
</evidence>
<dbReference type="Gene3D" id="3.10.180.10">
    <property type="entry name" value="2,3-Dihydroxybiphenyl 1,2-Dioxygenase, domain 1"/>
    <property type="match status" value="1"/>
</dbReference>
<reference evidence="3" key="1">
    <citation type="journal article" date="2019" name="Int. J. Syst. Evol. Microbiol.">
        <title>The Global Catalogue of Microorganisms (GCM) 10K type strain sequencing project: providing services to taxonomists for standard genome sequencing and annotation.</title>
        <authorList>
            <consortium name="The Broad Institute Genomics Platform"/>
            <consortium name="The Broad Institute Genome Sequencing Center for Infectious Disease"/>
            <person name="Wu L."/>
            <person name="Ma J."/>
        </authorList>
    </citation>
    <scope>NUCLEOTIDE SEQUENCE [LARGE SCALE GENOMIC DNA]</scope>
    <source>
        <strain evidence="3">JCM 18123</strain>
    </source>
</reference>
<dbReference type="InterPro" id="IPR041581">
    <property type="entry name" value="Glyoxalase_6"/>
</dbReference>
<feature type="domain" description="VOC" evidence="1">
    <location>
        <begin position="6"/>
        <end position="118"/>
    </location>
</feature>
<keyword evidence="3" id="KW-1185">Reference proteome</keyword>
<accession>A0ABP9GS90</accession>
<organism evidence="2 3">
    <name type="scientific">Streptomonospora halophila</name>
    <dbReference type="NCBI Taxonomy" id="427369"/>
    <lineage>
        <taxon>Bacteria</taxon>
        <taxon>Bacillati</taxon>
        <taxon>Actinomycetota</taxon>
        <taxon>Actinomycetes</taxon>
        <taxon>Streptosporangiales</taxon>
        <taxon>Nocardiopsidaceae</taxon>
        <taxon>Streptomonospora</taxon>
    </lineage>
</organism>
<dbReference type="SUPFAM" id="SSF54593">
    <property type="entry name" value="Glyoxalase/Bleomycin resistance protein/Dihydroxybiphenyl dioxygenase"/>
    <property type="match status" value="1"/>
</dbReference>
<evidence type="ECO:0000313" key="2">
    <source>
        <dbReference type="EMBL" id="GAA4952007.1"/>
    </source>
</evidence>
<proteinExistence type="predicted"/>
<dbReference type="InterPro" id="IPR029068">
    <property type="entry name" value="Glyas_Bleomycin-R_OHBP_Dase"/>
</dbReference>
<dbReference type="InterPro" id="IPR037523">
    <property type="entry name" value="VOC_core"/>
</dbReference>
<dbReference type="Proteomes" id="UP001499993">
    <property type="component" value="Unassembled WGS sequence"/>
</dbReference>
<evidence type="ECO:0000313" key="3">
    <source>
        <dbReference type="Proteomes" id="UP001499993"/>
    </source>
</evidence>
<name>A0ABP9GS90_9ACTN</name>
<dbReference type="RefSeq" id="WP_344142131.1">
    <property type="nucleotide sequence ID" value="NZ_BAABIK010000026.1"/>
</dbReference>
<comment type="caution">
    <text evidence="2">The sequence shown here is derived from an EMBL/GenBank/DDBJ whole genome shotgun (WGS) entry which is preliminary data.</text>
</comment>
<dbReference type="EMBL" id="BAABIK010000026">
    <property type="protein sequence ID" value="GAA4952007.1"/>
    <property type="molecule type" value="Genomic_DNA"/>
</dbReference>
<gene>
    <name evidence="2" type="ORF">GCM10023224_40850</name>
</gene>
<sequence length="126" mass="14373">MPNGTGLDGMLLASRDPERLRAWYASALEPQEEFEQDQYRMLKFRTFYLVIDHRDDVAATNPDPARVVLNFDVEDARAAVKRMEQAGTRWVAPLEDRDGSLFATATDPDGNYVQVIQLSEEHRNAM</sequence>
<dbReference type="Pfam" id="PF18029">
    <property type="entry name" value="Glyoxalase_6"/>
    <property type="match status" value="1"/>
</dbReference>